<organism evidence="2 3">
    <name type="scientific">Panagrolaimus davidi</name>
    <dbReference type="NCBI Taxonomy" id="227884"/>
    <lineage>
        <taxon>Eukaryota</taxon>
        <taxon>Metazoa</taxon>
        <taxon>Ecdysozoa</taxon>
        <taxon>Nematoda</taxon>
        <taxon>Chromadorea</taxon>
        <taxon>Rhabditida</taxon>
        <taxon>Tylenchina</taxon>
        <taxon>Panagrolaimomorpha</taxon>
        <taxon>Panagrolaimoidea</taxon>
        <taxon>Panagrolaimidae</taxon>
        <taxon>Panagrolaimus</taxon>
    </lineage>
</organism>
<accession>A0A914PRH8</accession>
<dbReference type="Proteomes" id="UP000887578">
    <property type="component" value="Unplaced"/>
</dbReference>
<keyword evidence="2" id="KW-1185">Reference proteome</keyword>
<feature type="region of interest" description="Disordered" evidence="1">
    <location>
        <begin position="34"/>
        <end position="79"/>
    </location>
</feature>
<name>A0A914PRH8_9BILA</name>
<proteinExistence type="predicted"/>
<dbReference type="WBParaSite" id="PDA_v2.g1875.t1">
    <property type="protein sequence ID" value="PDA_v2.g1875.t1"/>
    <property type="gene ID" value="PDA_v2.g1875"/>
</dbReference>
<feature type="compositionally biased region" description="Basic residues" evidence="1">
    <location>
        <begin position="58"/>
        <end position="79"/>
    </location>
</feature>
<protein>
    <submittedName>
        <fullName evidence="3">Uncharacterized protein</fullName>
    </submittedName>
</protein>
<evidence type="ECO:0000313" key="3">
    <source>
        <dbReference type="WBParaSite" id="PDA_v2.g1875.t1"/>
    </source>
</evidence>
<evidence type="ECO:0000313" key="2">
    <source>
        <dbReference type="Proteomes" id="UP000887578"/>
    </source>
</evidence>
<sequence length="79" mass="8888">MPIVFAEFSLKERKTLSYPITAIEDAYKMNPDGFKNIAGLDTESGMEEQPTQDSVTHASKKNRKKKTGGGKKKLSKKRR</sequence>
<reference evidence="3" key="1">
    <citation type="submission" date="2022-11" db="UniProtKB">
        <authorList>
            <consortium name="WormBaseParasite"/>
        </authorList>
    </citation>
    <scope>IDENTIFICATION</scope>
</reference>
<evidence type="ECO:0000256" key="1">
    <source>
        <dbReference type="SAM" id="MobiDB-lite"/>
    </source>
</evidence>
<dbReference type="AlphaFoldDB" id="A0A914PRH8"/>